<dbReference type="PANTHER" id="PTHR23115">
    <property type="entry name" value="TRANSLATION FACTOR"/>
    <property type="match status" value="1"/>
</dbReference>
<comment type="caution">
    <text evidence="4">The sequence shown here is derived from an EMBL/GenBank/DDBJ whole genome shotgun (WGS) entry which is preliminary data.</text>
</comment>
<dbReference type="AlphaFoldDB" id="A0AAD2I0M0"/>
<evidence type="ECO:0000256" key="2">
    <source>
        <dbReference type="ARBA" id="ARBA00023134"/>
    </source>
</evidence>
<dbReference type="Pfam" id="PF22594">
    <property type="entry name" value="GTP-eEF1A_C"/>
    <property type="match status" value="1"/>
</dbReference>
<keyword evidence="5" id="KW-1185">Reference proteome</keyword>
<dbReference type="InterPro" id="IPR054696">
    <property type="entry name" value="GTP-eEF1A_C"/>
</dbReference>
<dbReference type="InterPro" id="IPR009001">
    <property type="entry name" value="Transl_elong_EF1A/Init_IF2_C"/>
</dbReference>
<sequence length="119" mass="12931">MAQFEMHHGGGMTEGVVGDQVGFSLRNSLRMSRDDLRQGDVISDAARDPARPIRSCIAQVVVLSTPLQAGTVAQLRCHTAVAECTIAELIHKRSRRTNIVQEANPQALREGDVATVRIV</sequence>
<feature type="non-terminal residue" evidence="4">
    <location>
        <position position="1"/>
    </location>
</feature>
<accession>A0AAD2I0M0</accession>
<evidence type="ECO:0000256" key="1">
    <source>
        <dbReference type="ARBA" id="ARBA00022741"/>
    </source>
</evidence>
<keyword evidence="2" id="KW-0342">GTP-binding</keyword>
<dbReference type="Gene3D" id="2.40.30.10">
    <property type="entry name" value="Translation factors"/>
    <property type="match status" value="1"/>
</dbReference>
<dbReference type="GO" id="GO:0005525">
    <property type="term" value="F:GTP binding"/>
    <property type="evidence" value="ECO:0007669"/>
    <property type="project" value="UniProtKB-KW"/>
</dbReference>
<organism evidence="4 5">
    <name type="scientific">Mycena citricolor</name>
    <dbReference type="NCBI Taxonomy" id="2018698"/>
    <lineage>
        <taxon>Eukaryota</taxon>
        <taxon>Fungi</taxon>
        <taxon>Dikarya</taxon>
        <taxon>Basidiomycota</taxon>
        <taxon>Agaricomycotina</taxon>
        <taxon>Agaricomycetes</taxon>
        <taxon>Agaricomycetidae</taxon>
        <taxon>Agaricales</taxon>
        <taxon>Marasmiineae</taxon>
        <taxon>Mycenaceae</taxon>
        <taxon>Mycena</taxon>
    </lineage>
</organism>
<evidence type="ECO:0000313" key="5">
    <source>
        <dbReference type="Proteomes" id="UP001295794"/>
    </source>
</evidence>
<protein>
    <recommendedName>
        <fullName evidence="3">GTP-eEF1A C-terminal domain-containing protein</fullName>
    </recommendedName>
</protein>
<dbReference type="InterPro" id="IPR050100">
    <property type="entry name" value="TRAFAC_GTPase_members"/>
</dbReference>
<feature type="domain" description="GTP-eEF1A C-terminal" evidence="3">
    <location>
        <begin position="56"/>
        <end position="118"/>
    </location>
</feature>
<dbReference type="EMBL" id="CAVNYO010000481">
    <property type="protein sequence ID" value="CAK5284881.1"/>
    <property type="molecule type" value="Genomic_DNA"/>
</dbReference>
<dbReference type="Proteomes" id="UP001295794">
    <property type="component" value="Unassembled WGS sequence"/>
</dbReference>
<gene>
    <name evidence="4" type="ORF">MYCIT1_LOCUS38395</name>
</gene>
<evidence type="ECO:0000259" key="3">
    <source>
        <dbReference type="Pfam" id="PF22594"/>
    </source>
</evidence>
<name>A0AAD2I0M0_9AGAR</name>
<proteinExistence type="predicted"/>
<keyword evidence="1" id="KW-0547">Nucleotide-binding</keyword>
<dbReference type="SUPFAM" id="SSF50465">
    <property type="entry name" value="EF-Tu/eEF-1alpha/eIF2-gamma C-terminal domain"/>
    <property type="match status" value="1"/>
</dbReference>
<reference evidence="4" key="1">
    <citation type="submission" date="2023-11" db="EMBL/GenBank/DDBJ databases">
        <authorList>
            <person name="De Vega J J."/>
            <person name="De Vega J J."/>
        </authorList>
    </citation>
    <scope>NUCLEOTIDE SEQUENCE</scope>
</reference>
<evidence type="ECO:0000313" key="4">
    <source>
        <dbReference type="EMBL" id="CAK5284881.1"/>
    </source>
</evidence>